<accession>A0ACA9MGH0</accession>
<feature type="non-terminal residue" evidence="1">
    <location>
        <position position="689"/>
    </location>
</feature>
<comment type="caution">
    <text evidence="1">The sequence shown here is derived from an EMBL/GenBank/DDBJ whole genome shotgun (WGS) entry which is preliminary data.</text>
</comment>
<sequence length="689" mass="79678">IPDIFNDTNFSPPFNNEDSDSTININPCLSYSNQIDDDIVVNTDLPMFTEHNHEDTSSLSLFENDNNPSNIDASSYQHTLHRGFEYQVFRNDKDSNNPSITRRKSFHYSSSGTYESRKAINQNSHRIRGTTKMNCKWYCTFTLSKTAHQVKCTTLKDKHNHEVISAQVFDIIARYRRLSEEMIQDIKFFLDCKVAPMTQLEMLKKKYPQHVFHKQDVYNTIYKLRKDNDERLDSVSFLDILFEKMAQDPCWKVFIRHSGSERRLSGVFWMSPSQQELYQHFSDIVLNDNTCKTNKYNMYLSVFMIKDNYGKFRNVANALVEDELSSTYVWILQCLKKATDNIVSKSFWTDAEPGLINAVSQVQTSTSLVRLSIRVEFIIKTFPEYERYMSKKLYANRSSWARAYTPFQFNAGIQSTQSIESFNNIIKKSLNSASTLCKLEEAIDKRHEQEIRYCKLVDIKVQYITVGLPYISSQFFSAVDNVLVNFLTPLILSLQRFQISQSFTYEGQREHMISENLCLDTIDDNFIEDVVDEPQATLKAILDQVLENSLSLTAIESSIDTTIQVNLNLQSLRNFQGSNYGTSVQKITSQRNRFGVAFLTAKIAINVALETRSDNELFQILKDFISAKHLIGQTNDPHVTKIRGAPSKKKIKRMIEMPKKNVRQEITNQINNTQKNCADETGLRPQRKC</sequence>
<evidence type="ECO:0000313" key="2">
    <source>
        <dbReference type="Proteomes" id="UP000789702"/>
    </source>
</evidence>
<proteinExistence type="predicted"/>
<dbReference type="Proteomes" id="UP000789702">
    <property type="component" value="Unassembled WGS sequence"/>
</dbReference>
<protein>
    <submittedName>
        <fullName evidence="1">13788_t:CDS:1</fullName>
    </submittedName>
</protein>
<keyword evidence="2" id="KW-1185">Reference proteome</keyword>
<evidence type="ECO:0000313" key="1">
    <source>
        <dbReference type="EMBL" id="CAG8587222.1"/>
    </source>
</evidence>
<reference evidence="1" key="1">
    <citation type="submission" date="2021-06" db="EMBL/GenBank/DDBJ databases">
        <authorList>
            <person name="Kallberg Y."/>
            <person name="Tangrot J."/>
            <person name="Rosling A."/>
        </authorList>
    </citation>
    <scope>NUCLEOTIDE SEQUENCE</scope>
    <source>
        <strain evidence="1">IL203A</strain>
    </source>
</reference>
<feature type="non-terminal residue" evidence="1">
    <location>
        <position position="1"/>
    </location>
</feature>
<dbReference type="EMBL" id="CAJVPU010008728">
    <property type="protein sequence ID" value="CAG8587222.1"/>
    <property type="molecule type" value="Genomic_DNA"/>
</dbReference>
<gene>
    <name evidence="1" type="ORF">DHETER_LOCUS6715</name>
</gene>
<name>A0ACA9MGH0_9GLOM</name>
<organism evidence="1 2">
    <name type="scientific">Dentiscutata heterogama</name>
    <dbReference type="NCBI Taxonomy" id="1316150"/>
    <lineage>
        <taxon>Eukaryota</taxon>
        <taxon>Fungi</taxon>
        <taxon>Fungi incertae sedis</taxon>
        <taxon>Mucoromycota</taxon>
        <taxon>Glomeromycotina</taxon>
        <taxon>Glomeromycetes</taxon>
        <taxon>Diversisporales</taxon>
        <taxon>Gigasporaceae</taxon>
        <taxon>Dentiscutata</taxon>
    </lineage>
</organism>